<proteinExistence type="inferred from homology"/>
<keyword evidence="9 10" id="KW-0961">Cell wall biogenesis/degradation</keyword>
<dbReference type="GO" id="GO:0008360">
    <property type="term" value="P:regulation of cell shape"/>
    <property type="evidence" value="ECO:0007669"/>
    <property type="project" value="UniProtKB-KW"/>
</dbReference>
<dbReference type="Gene3D" id="3.40.50.2000">
    <property type="entry name" value="Glycogen Phosphorylase B"/>
    <property type="match status" value="2"/>
</dbReference>
<comment type="catalytic activity">
    <reaction evidence="10">
        <text>di-trans,octa-cis-undecaprenyl diphospho-N-acetyl-alpha-D-muramoyl-L-alanyl-D-glutamyl-meso-2,6-diaminopimeloyl-D-alanyl-D-alanine + UDP-N-acetyl-alpha-D-glucosamine = di-trans,octa-cis-undecaprenyl diphospho-[N-acetyl-alpha-D-glucosaminyl-(1-&gt;4)]-N-acetyl-alpha-D-muramoyl-L-alanyl-D-glutamyl-meso-2,6-diaminopimeloyl-D-alanyl-D-alanine + UDP + H(+)</text>
        <dbReference type="Rhea" id="RHEA:31227"/>
        <dbReference type="ChEBI" id="CHEBI:15378"/>
        <dbReference type="ChEBI" id="CHEBI:57705"/>
        <dbReference type="ChEBI" id="CHEBI:58223"/>
        <dbReference type="ChEBI" id="CHEBI:61387"/>
        <dbReference type="ChEBI" id="CHEBI:61388"/>
        <dbReference type="EC" id="2.4.1.227"/>
    </reaction>
</comment>
<dbReference type="Pfam" id="PF04101">
    <property type="entry name" value="Glyco_tran_28_C"/>
    <property type="match status" value="1"/>
</dbReference>
<dbReference type="AlphaFoldDB" id="A0A7X5KLX9"/>
<dbReference type="EMBL" id="JAAEEH010000002">
    <property type="protein sequence ID" value="NDL66389.1"/>
    <property type="molecule type" value="Genomic_DNA"/>
</dbReference>
<dbReference type="HAMAP" id="MF_00033">
    <property type="entry name" value="MurG"/>
    <property type="match status" value="1"/>
</dbReference>
<evidence type="ECO:0000256" key="4">
    <source>
        <dbReference type="ARBA" id="ARBA00022679"/>
    </source>
</evidence>
<dbReference type="Pfam" id="PF03033">
    <property type="entry name" value="Glyco_transf_28"/>
    <property type="match status" value="1"/>
</dbReference>
<sequence length="354" mass="38896">MKKIVLTGGGTAGHVTPNFALLEGLAEAGYEIHYIGSRNGIEKELVRQQHLPYHPISSGKLRRYKDLKNLTDPFKVLLGCVQAWKVLGRIRPAVVFSKGGFVAVPVVLGAWLRRIPVVVHESDMTPGLANRLSQPFAKAVCTTFPQTLEHLPKTKGVHTGSPIRKSLYQGDAGRGREFTGLTARRPVLLMMGGSIGSVKVNQVLRALLPTLLEEFHVLHLCGKGNLDDKLEGTPGYRQYEFIGKELPDLLAMADLVLSRAGSNAISEFLALKKPALLVPLSAGASRGDQILNARAFQRDGYAHLLQEEELTQETLLEAIRQLWTDRDACIRAMEGAPHTDGTEKVLETIKEYSR</sequence>
<keyword evidence="5 10" id="KW-0133">Cell shape</keyword>
<reference evidence="13 14" key="1">
    <citation type="submission" date="2020-01" db="EMBL/GenBank/DDBJ databases">
        <title>Anaeroalcalibacter tamaniensis gen. nov., sp. nov., moderately halophilic strictly anaerobic fermenter bacterium from mud volcano of Taman peninsula.</title>
        <authorList>
            <person name="Frolova A."/>
            <person name="Merkel A.Y."/>
            <person name="Slobodkin A.I."/>
        </authorList>
    </citation>
    <scope>NUCLEOTIDE SEQUENCE [LARGE SCALE GENOMIC DNA]</scope>
    <source>
        <strain evidence="13 14">F-3ap</strain>
    </source>
</reference>
<dbReference type="Proteomes" id="UP000461585">
    <property type="component" value="Unassembled WGS sequence"/>
</dbReference>
<comment type="function">
    <text evidence="10">Cell wall formation. Catalyzes the transfer of a GlcNAc subunit on undecaprenyl-pyrophosphoryl-MurNAc-pentapeptide (lipid intermediate I) to form undecaprenyl-pyrophosphoryl-MurNAc-(pentapeptide)GlcNAc (lipid intermediate II).</text>
</comment>
<dbReference type="GO" id="GO:0009252">
    <property type="term" value="P:peptidoglycan biosynthetic process"/>
    <property type="evidence" value="ECO:0007669"/>
    <property type="project" value="UniProtKB-UniRule"/>
</dbReference>
<evidence type="ECO:0000256" key="10">
    <source>
        <dbReference type="HAMAP-Rule" id="MF_00033"/>
    </source>
</evidence>
<feature type="domain" description="Glycosyltransferase family 28 N-terminal" evidence="11">
    <location>
        <begin position="4"/>
        <end position="141"/>
    </location>
</feature>
<dbReference type="UniPathway" id="UPA00219"/>
<dbReference type="InterPro" id="IPR007235">
    <property type="entry name" value="Glyco_trans_28_C"/>
</dbReference>
<organism evidence="13 14">
    <name type="scientific">Anaerotalea alkaliphila</name>
    <dbReference type="NCBI Taxonomy" id="2662126"/>
    <lineage>
        <taxon>Bacteria</taxon>
        <taxon>Bacillati</taxon>
        <taxon>Bacillota</taxon>
        <taxon>Clostridia</taxon>
        <taxon>Eubacteriales</taxon>
        <taxon>Anaerotalea</taxon>
    </lineage>
</organism>
<evidence type="ECO:0000259" key="11">
    <source>
        <dbReference type="Pfam" id="PF03033"/>
    </source>
</evidence>
<evidence type="ECO:0000313" key="13">
    <source>
        <dbReference type="EMBL" id="NDL66389.1"/>
    </source>
</evidence>
<keyword evidence="3 10" id="KW-0328">Glycosyltransferase</keyword>
<dbReference type="GO" id="GO:0005975">
    <property type="term" value="P:carbohydrate metabolic process"/>
    <property type="evidence" value="ECO:0007669"/>
    <property type="project" value="InterPro"/>
</dbReference>
<evidence type="ECO:0000256" key="8">
    <source>
        <dbReference type="ARBA" id="ARBA00023306"/>
    </source>
</evidence>
<comment type="pathway">
    <text evidence="10">Cell wall biogenesis; peptidoglycan biosynthesis.</text>
</comment>
<dbReference type="InterPro" id="IPR004276">
    <property type="entry name" value="GlycoTrans_28_N"/>
</dbReference>
<comment type="caution">
    <text evidence="10">Lacks conserved residue(s) required for the propagation of feature annotation.</text>
</comment>
<dbReference type="InterPro" id="IPR006009">
    <property type="entry name" value="GlcNAc_MurG"/>
</dbReference>
<evidence type="ECO:0000256" key="9">
    <source>
        <dbReference type="ARBA" id="ARBA00023316"/>
    </source>
</evidence>
<dbReference type="PANTHER" id="PTHR21015:SF27">
    <property type="entry name" value="UDP-N-ACETYLGLUCOSAMINE--N-ACETYLMURAMYL-(PENTAPEPTIDE) PYROPHOSPHORYL-UNDECAPRENOL N-ACETYLGLUCOSAMINE TRANSFERASE"/>
    <property type="match status" value="1"/>
</dbReference>
<feature type="binding site" evidence="10">
    <location>
        <position position="194"/>
    </location>
    <ligand>
        <name>UDP-N-acetyl-alpha-D-glucosamine</name>
        <dbReference type="ChEBI" id="CHEBI:57705"/>
    </ligand>
</feature>
<dbReference type="PANTHER" id="PTHR21015">
    <property type="entry name" value="UDP-N-ACETYLGLUCOSAMINE--N-ACETYLMURAMYL-(PENTAPEPTIDE) PYROPHOSPHORYL-UNDECAPRENOL N-ACETYLGLUCOSAMINE TRANSFERASE 1"/>
    <property type="match status" value="1"/>
</dbReference>
<protein>
    <recommendedName>
        <fullName evidence="10">UDP-N-acetylglucosamine--N-acetylmuramyl-(pentapeptide) pyrophosphoryl-undecaprenol N-acetylglucosamine transferase</fullName>
        <ecNumber evidence="10">2.4.1.227</ecNumber>
    </recommendedName>
    <alternativeName>
        <fullName evidence="10">Undecaprenyl-PP-MurNAc-pentapeptide-UDPGlcNAc GlcNAc transferase</fullName>
    </alternativeName>
</protein>
<evidence type="ECO:0000256" key="7">
    <source>
        <dbReference type="ARBA" id="ARBA00023136"/>
    </source>
</evidence>
<evidence type="ECO:0000313" key="14">
    <source>
        <dbReference type="Proteomes" id="UP000461585"/>
    </source>
</evidence>
<dbReference type="CDD" id="cd03785">
    <property type="entry name" value="GT28_MurG"/>
    <property type="match status" value="1"/>
</dbReference>
<evidence type="ECO:0000256" key="5">
    <source>
        <dbReference type="ARBA" id="ARBA00022960"/>
    </source>
</evidence>
<dbReference type="GO" id="GO:0005886">
    <property type="term" value="C:plasma membrane"/>
    <property type="evidence" value="ECO:0007669"/>
    <property type="project" value="UniProtKB-SubCell"/>
</dbReference>
<feature type="binding site" evidence="10">
    <location>
        <position position="164"/>
    </location>
    <ligand>
        <name>UDP-N-acetyl-alpha-D-glucosamine</name>
        <dbReference type="ChEBI" id="CHEBI:57705"/>
    </ligand>
</feature>
<dbReference type="GO" id="GO:0051301">
    <property type="term" value="P:cell division"/>
    <property type="evidence" value="ECO:0007669"/>
    <property type="project" value="UniProtKB-KW"/>
</dbReference>
<dbReference type="GO" id="GO:0071555">
    <property type="term" value="P:cell wall organization"/>
    <property type="evidence" value="ECO:0007669"/>
    <property type="project" value="UniProtKB-KW"/>
</dbReference>
<dbReference type="NCBIfam" id="TIGR01133">
    <property type="entry name" value="murG"/>
    <property type="match status" value="1"/>
</dbReference>
<name>A0A7X5KLX9_9FIRM</name>
<evidence type="ECO:0000256" key="6">
    <source>
        <dbReference type="ARBA" id="ARBA00022984"/>
    </source>
</evidence>
<comment type="subcellular location">
    <subcellularLocation>
        <location evidence="10">Cell membrane</location>
        <topology evidence="10">Peripheral membrane protein</topology>
        <orientation evidence="10">Cytoplasmic side</orientation>
    </subcellularLocation>
</comment>
<evidence type="ECO:0000256" key="3">
    <source>
        <dbReference type="ARBA" id="ARBA00022676"/>
    </source>
</evidence>
<gene>
    <name evidence="10" type="primary">murG</name>
    <name evidence="13" type="ORF">GXN74_01330</name>
</gene>
<keyword evidence="7 10" id="KW-0472">Membrane</keyword>
<evidence type="ECO:0000259" key="12">
    <source>
        <dbReference type="Pfam" id="PF04101"/>
    </source>
</evidence>
<dbReference type="SUPFAM" id="SSF53756">
    <property type="entry name" value="UDP-Glycosyltransferase/glycogen phosphorylase"/>
    <property type="match status" value="1"/>
</dbReference>
<feature type="binding site" evidence="10">
    <location>
        <position position="289"/>
    </location>
    <ligand>
        <name>UDP-N-acetyl-alpha-D-glucosamine</name>
        <dbReference type="ChEBI" id="CHEBI:57705"/>
    </ligand>
</feature>
<keyword evidence="1 10" id="KW-1003">Cell membrane</keyword>
<keyword evidence="6 10" id="KW-0573">Peptidoglycan synthesis</keyword>
<dbReference type="EC" id="2.4.1.227" evidence="10"/>
<evidence type="ECO:0000256" key="1">
    <source>
        <dbReference type="ARBA" id="ARBA00022475"/>
    </source>
</evidence>
<keyword evidence="8 10" id="KW-0131">Cell cycle</keyword>
<dbReference type="NCBIfam" id="NF009102">
    <property type="entry name" value="PRK12446.1"/>
    <property type="match status" value="1"/>
</dbReference>
<feature type="domain" description="Glycosyl transferase family 28 C-terminal" evidence="12">
    <location>
        <begin position="188"/>
        <end position="333"/>
    </location>
</feature>
<evidence type="ECO:0000256" key="2">
    <source>
        <dbReference type="ARBA" id="ARBA00022618"/>
    </source>
</evidence>
<comment type="similarity">
    <text evidence="10">Belongs to the glycosyltransferase 28 family. MurG subfamily.</text>
</comment>
<keyword evidence="2 10" id="KW-0132">Cell division</keyword>
<feature type="binding site" evidence="10">
    <location>
        <begin position="11"/>
        <end position="13"/>
    </location>
    <ligand>
        <name>UDP-N-acetyl-alpha-D-glucosamine</name>
        <dbReference type="ChEBI" id="CHEBI:57705"/>
    </ligand>
</feature>
<keyword evidence="14" id="KW-1185">Reference proteome</keyword>
<dbReference type="RefSeq" id="WP_162369119.1">
    <property type="nucleotide sequence ID" value="NZ_JAAEEH010000002.1"/>
</dbReference>
<accession>A0A7X5KLX9</accession>
<comment type="caution">
    <text evidence="13">The sequence shown here is derived from an EMBL/GenBank/DDBJ whole genome shotgun (WGS) entry which is preliminary data.</text>
</comment>
<dbReference type="GO" id="GO:0050511">
    <property type="term" value="F:undecaprenyldiphospho-muramoylpentapeptide beta-N-acetylglucosaminyltransferase activity"/>
    <property type="evidence" value="ECO:0007669"/>
    <property type="project" value="UniProtKB-UniRule"/>
</dbReference>
<keyword evidence="4 10" id="KW-0808">Transferase</keyword>